<accession>A0A9W8QVK6</accession>
<evidence type="ECO:0000313" key="8">
    <source>
        <dbReference type="Proteomes" id="UP001152087"/>
    </source>
</evidence>
<dbReference type="SUPFAM" id="SSF56176">
    <property type="entry name" value="FAD-binding/transporter-associated domain-like"/>
    <property type="match status" value="1"/>
</dbReference>
<gene>
    <name evidence="7" type="ORF">NW755_012393</name>
</gene>
<sequence length="233" mass="24559">MRISLASLALLGAGASATATHDSCPCCSALAAVPQLKGKIYVPGSNAYDARLKTYYSANAALEPWCMVLPETTQDVSKIAKAISKKKCPFGIRSGAHSAWKGSNGVENGITIDFSYMNTTTYDSKKKIASIHPGSNWGRVYEALNEYGVAAVGGRASVVGVGGFTTGGGYSFHSNARGFACDVVANFEVVLADGRIVNANKNQHPDLWKVLKGGSGNLGFVTRVDQRKFISPS</sequence>
<dbReference type="Pfam" id="PF01565">
    <property type="entry name" value="FAD_binding_4"/>
    <property type="match status" value="1"/>
</dbReference>
<dbReference type="AlphaFoldDB" id="A0A9W8QVK6"/>
<evidence type="ECO:0000256" key="2">
    <source>
        <dbReference type="ARBA" id="ARBA00022630"/>
    </source>
</evidence>
<keyword evidence="3" id="KW-0274">FAD</keyword>
<dbReference type="Proteomes" id="UP001152087">
    <property type="component" value="Unassembled WGS sequence"/>
</dbReference>
<keyword evidence="8" id="KW-1185">Reference proteome</keyword>
<keyword evidence="4" id="KW-0560">Oxidoreductase</keyword>
<evidence type="ECO:0000256" key="1">
    <source>
        <dbReference type="ARBA" id="ARBA00005466"/>
    </source>
</evidence>
<feature type="signal peptide" evidence="5">
    <location>
        <begin position="1"/>
        <end position="19"/>
    </location>
</feature>
<dbReference type="PANTHER" id="PTHR42973:SF53">
    <property type="entry name" value="FAD-BINDING PCMH-TYPE DOMAIN-CONTAINING PROTEIN-RELATED"/>
    <property type="match status" value="1"/>
</dbReference>
<feature type="domain" description="FAD-binding PCMH-type" evidence="6">
    <location>
        <begin position="60"/>
        <end position="231"/>
    </location>
</feature>
<dbReference type="InterPro" id="IPR006094">
    <property type="entry name" value="Oxid_FAD_bind_N"/>
</dbReference>
<protein>
    <recommendedName>
        <fullName evidence="6">FAD-binding PCMH-type domain-containing protein</fullName>
    </recommendedName>
</protein>
<dbReference type="EMBL" id="JAOQAV010000057">
    <property type="protein sequence ID" value="KAJ4179484.1"/>
    <property type="molecule type" value="Genomic_DNA"/>
</dbReference>
<dbReference type="PANTHER" id="PTHR42973">
    <property type="entry name" value="BINDING OXIDOREDUCTASE, PUTATIVE (AFU_ORTHOLOGUE AFUA_1G17690)-RELATED"/>
    <property type="match status" value="1"/>
</dbReference>
<feature type="chain" id="PRO_5040848441" description="FAD-binding PCMH-type domain-containing protein" evidence="5">
    <location>
        <begin position="20"/>
        <end position="233"/>
    </location>
</feature>
<evidence type="ECO:0000256" key="3">
    <source>
        <dbReference type="ARBA" id="ARBA00022827"/>
    </source>
</evidence>
<comment type="caution">
    <text evidence="7">The sequence shown here is derived from an EMBL/GenBank/DDBJ whole genome shotgun (WGS) entry which is preliminary data.</text>
</comment>
<dbReference type="PROSITE" id="PS51387">
    <property type="entry name" value="FAD_PCMH"/>
    <property type="match status" value="1"/>
</dbReference>
<evidence type="ECO:0000313" key="7">
    <source>
        <dbReference type="EMBL" id="KAJ4179484.1"/>
    </source>
</evidence>
<evidence type="ECO:0000259" key="6">
    <source>
        <dbReference type="PROSITE" id="PS51387"/>
    </source>
</evidence>
<dbReference type="InterPro" id="IPR050416">
    <property type="entry name" value="FAD-linked_Oxidoreductase"/>
</dbReference>
<dbReference type="GO" id="GO:0071949">
    <property type="term" value="F:FAD binding"/>
    <property type="evidence" value="ECO:0007669"/>
    <property type="project" value="InterPro"/>
</dbReference>
<organism evidence="7 8">
    <name type="scientific">Fusarium falciforme</name>
    <dbReference type="NCBI Taxonomy" id="195108"/>
    <lineage>
        <taxon>Eukaryota</taxon>
        <taxon>Fungi</taxon>
        <taxon>Dikarya</taxon>
        <taxon>Ascomycota</taxon>
        <taxon>Pezizomycotina</taxon>
        <taxon>Sordariomycetes</taxon>
        <taxon>Hypocreomycetidae</taxon>
        <taxon>Hypocreales</taxon>
        <taxon>Nectriaceae</taxon>
        <taxon>Fusarium</taxon>
        <taxon>Fusarium solani species complex</taxon>
    </lineage>
</organism>
<keyword evidence="2" id="KW-0285">Flavoprotein</keyword>
<comment type="similarity">
    <text evidence="1">Belongs to the oxygen-dependent FAD-linked oxidoreductase family.</text>
</comment>
<evidence type="ECO:0000256" key="5">
    <source>
        <dbReference type="SAM" id="SignalP"/>
    </source>
</evidence>
<name>A0A9W8QVK6_9HYPO</name>
<dbReference type="InterPro" id="IPR036318">
    <property type="entry name" value="FAD-bd_PCMH-like_sf"/>
</dbReference>
<proteinExistence type="inferred from homology"/>
<dbReference type="GO" id="GO:0016491">
    <property type="term" value="F:oxidoreductase activity"/>
    <property type="evidence" value="ECO:0007669"/>
    <property type="project" value="UniProtKB-KW"/>
</dbReference>
<keyword evidence="5" id="KW-0732">Signal</keyword>
<dbReference type="Gene3D" id="3.30.465.10">
    <property type="match status" value="1"/>
</dbReference>
<dbReference type="InterPro" id="IPR016169">
    <property type="entry name" value="FAD-bd_PCMH_sub2"/>
</dbReference>
<dbReference type="InterPro" id="IPR016166">
    <property type="entry name" value="FAD-bd_PCMH"/>
</dbReference>
<evidence type="ECO:0000256" key="4">
    <source>
        <dbReference type="ARBA" id="ARBA00023002"/>
    </source>
</evidence>
<reference evidence="7" key="1">
    <citation type="submission" date="2022-09" db="EMBL/GenBank/DDBJ databases">
        <title>Fusarium specimens isolated from Avocado Roots.</title>
        <authorList>
            <person name="Stajich J."/>
            <person name="Roper C."/>
            <person name="Heimlech-Rivalta G."/>
        </authorList>
    </citation>
    <scope>NUCLEOTIDE SEQUENCE</scope>
    <source>
        <strain evidence="7">A02</strain>
    </source>
</reference>